<keyword evidence="2" id="KW-0227">DNA damage</keyword>
<dbReference type="InterPro" id="IPR027417">
    <property type="entry name" value="P-loop_NTPase"/>
</dbReference>
<dbReference type="AlphaFoldDB" id="A0A5E4D5H7"/>
<keyword evidence="2" id="KW-0804">Transcription</keyword>
<dbReference type="GO" id="GO:0006310">
    <property type="term" value="P:DNA recombination"/>
    <property type="evidence" value="ECO:0007669"/>
    <property type="project" value="UniProtKB-KW"/>
</dbReference>
<keyword evidence="1 2" id="KW-0233">DNA recombination</keyword>
<keyword evidence="2" id="KW-0547">Nucleotide-binding</keyword>
<keyword evidence="2" id="KW-0234">DNA repair</keyword>
<feature type="non-terminal residue" evidence="4">
    <location>
        <position position="58"/>
    </location>
</feature>
<comment type="function">
    <text evidence="2">Proposed core component of the chromatin remodeling Ino80 complex which exhibits DNA- and nucleosome-activated ATPase activity and catalyzes ATP-dependent nucleosome sliding.</text>
</comment>
<organism evidence="4 5">
    <name type="scientific">Marmota monax</name>
    <name type="common">Woodchuck</name>
    <dbReference type="NCBI Taxonomy" id="9995"/>
    <lineage>
        <taxon>Eukaryota</taxon>
        <taxon>Metazoa</taxon>
        <taxon>Chordata</taxon>
        <taxon>Craniata</taxon>
        <taxon>Vertebrata</taxon>
        <taxon>Euteleostomi</taxon>
        <taxon>Mammalia</taxon>
        <taxon>Eutheria</taxon>
        <taxon>Euarchontoglires</taxon>
        <taxon>Glires</taxon>
        <taxon>Rodentia</taxon>
        <taxon>Sciuromorpha</taxon>
        <taxon>Sciuridae</taxon>
        <taxon>Xerinae</taxon>
        <taxon>Marmotini</taxon>
        <taxon>Marmota</taxon>
    </lineage>
</organism>
<comment type="caution">
    <text evidence="4">The sequence shown here is derived from an EMBL/GenBank/DDBJ whole genome shotgun (WGS) entry which is preliminary data.</text>
</comment>
<evidence type="ECO:0000313" key="4">
    <source>
        <dbReference type="EMBL" id="VTJ88950.1"/>
    </source>
</evidence>
<name>A0A5E4D5H7_MARMO</name>
<dbReference type="GO" id="GO:0003678">
    <property type="term" value="F:DNA helicase activity"/>
    <property type="evidence" value="ECO:0007669"/>
    <property type="project" value="UniProtKB-EC"/>
</dbReference>
<dbReference type="InterPro" id="IPR010339">
    <property type="entry name" value="TIP49_P-loop"/>
</dbReference>
<comment type="catalytic activity">
    <reaction evidence="2">
        <text>ATP + H2O = ADP + phosphate + H(+)</text>
        <dbReference type="Rhea" id="RHEA:13065"/>
        <dbReference type="ChEBI" id="CHEBI:15377"/>
        <dbReference type="ChEBI" id="CHEBI:15378"/>
        <dbReference type="ChEBI" id="CHEBI:30616"/>
        <dbReference type="ChEBI" id="CHEBI:43474"/>
        <dbReference type="ChEBI" id="CHEBI:456216"/>
        <dbReference type="EC" id="3.6.4.12"/>
    </reaction>
</comment>
<dbReference type="PANTHER" id="PTHR11093">
    <property type="entry name" value="RUVB-RELATED REPTIN AND PONTIN"/>
    <property type="match status" value="1"/>
</dbReference>
<keyword evidence="2" id="KW-0539">Nucleus</keyword>
<dbReference type="InterPro" id="IPR027238">
    <property type="entry name" value="RuvB-like"/>
</dbReference>
<dbReference type="EMBL" id="CABDUW010003262">
    <property type="protein sequence ID" value="VTJ88950.1"/>
    <property type="molecule type" value="Genomic_DNA"/>
</dbReference>
<dbReference type="EC" id="3.6.4.12" evidence="2"/>
<evidence type="ECO:0000256" key="1">
    <source>
        <dbReference type="ARBA" id="ARBA00023172"/>
    </source>
</evidence>
<keyword evidence="5" id="KW-1185">Reference proteome</keyword>
<keyword evidence="2" id="KW-0347">Helicase</keyword>
<evidence type="ECO:0000313" key="5">
    <source>
        <dbReference type="Proteomes" id="UP000335636"/>
    </source>
</evidence>
<accession>A0A5E4D5H7</accession>
<dbReference type="Gene3D" id="3.40.50.300">
    <property type="entry name" value="P-loop containing nucleotide triphosphate hydrolases"/>
    <property type="match status" value="1"/>
</dbReference>
<sequence length="58" mass="6584">GEINKYIDQGVSELVPSMLFMYEVYMLDIEGFTSMHRALESSITLIIIFASNRGHCVI</sequence>
<protein>
    <recommendedName>
        <fullName evidence="2">RuvB-like helicase</fullName>
        <ecNumber evidence="2">3.6.4.12</ecNumber>
    </recommendedName>
</protein>
<proteinExistence type="inferred from homology"/>
<dbReference type="GO" id="GO:0016887">
    <property type="term" value="F:ATP hydrolysis activity"/>
    <property type="evidence" value="ECO:0007669"/>
    <property type="project" value="RHEA"/>
</dbReference>
<keyword evidence="2" id="KW-0378">Hydrolase</keyword>
<dbReference type="GO" id="GO:0005524">
    <property type="term" value="F:ATP binding"/>
    <property type="evidence" value="ECO:0007669"/>
    <property type="project" value="UniProtKB-KW"/>
</dbReference>
<dbReference type="GO" id="GO:0005634">
    <property type="term" value="C:nucleus"/>
    <property type="evidence" value="ECO:0007669"/>
    <property type="project" value="UniProtKB-SubCell"/>
</dbReference>
<gene>
    <name evidence="4" type="ORF">MONAX_5E015669</name>
</gene>
<dbReference type="Pfam" id="PF06068">
    <property type="entry name" value="TIP49"/>
    <property type="match status" value="1"/>
</dbReference>
<feature type="domain" description="TIP49 P-loop" evidence="3">
    <location>
        <begin position="3"/>
        <end position="58"/>
    </location>
</feature>
<dbReference type="GO" id="GO:0006281">
    <property type="term" value="P:DNA repair"/>
    <property type="evidence" value="ECO:0007669"/>
    <property type="project" value="UniProtKB-KW"/>
</dbReference>
<keyword evidence="2" id="KW-0805">Transcription regulation</keyword>
<evidence type="ECO:0000256" key="2">
    <source>
        <dbReference type="RuleBase" id="RU363048"/>
    </source>
</evidence>
<evidence type="ECO:0000259" key="3">
    <source>
        <dbReference type="Pfam" id="PF06068"/>
    </source>
</evidence>
<dbReference type="Proteomes" id="UP000335636">
    <property type="component" value="Unassembled WGS sequence"/>
</dbReference>
<keyword evidence="2" id="KW-0067">ATP-binding</keyword>
<feature type="non-terminal residue" evidence="4">
    <location>
        <position position="1"/>
    </location>
</feature>
<comment type="similarity">
    <text evidence="2">Belongs to the RuvB family.</text>
</comment>
<reference evidence="4" key="1">
    <citation type="submission" date="2019-04" db="EMBL/GenBank/DDBJ databases">
        <authorList>
            <person name="Alioto T."/>
            <person name="Alioto T."/>
        </authorList>
    </citation>
    <scope>NUCLEOTIDE SEQUENCE [LARGE SCALE GENOMIC DNA]</scope>
</reference>
<comment type="subcellular location">
    <subcellularLocation>
        <location evidence="2">Nucleus</location>
    </subcellularLocation>
</comment>